<sequence>MIHTTHAIPPPTDDIYFIDFAELDDHIHMLSWDESKLEPIVADEIYEVDVDEVHTPYVDDVHTLDIHTHKDALIQALSQIRVETTTTLEGLIHMMTAGKATCIVFFDDDLPPESLDHTRPLYISVGCSGHRVSFILLDNGPTLKVCLLAIAITLSYAPFIHDGQVVIVQFIGDMFIPTEADYRYMARLRKEMMRARLTHTPFDYLVHPYNMSLADYFLNDGAPNIYASALVAPSSPDRMSLMTLYFLDEIDEHRTFSEIWDKVNGAVPHNEYIDEMVAMSMSQIDGIVQPEFASPFDLFEVFSIEVPEEI</sequence>
<reference evidence="1 2" key="1">
    <citation type="journal article" date="2018" name="PLoS Genet.">
        <title>Population sequencing reveals clonal diversity and ancestral inbreeding in the grapevine cultivar Chardonnay.</title>
        <authorList>
            <person name="Roach M.J."/>
            <person name="Johnson D.L."/>
            <person name="Bohlmann J."/>
            <person name="van Vuuren H.J."/>
            <person name="Jones S.J."/>
            <person name="Pretorius I.S."/>
            <person name="Schmidt S.A."/>
            <person name="Borneman A.R."/>
        </authorList>
    </citation>
    <scope>NUCLEOTIDE SEQUENCE [LARGE SCALE GENOMIC DNA]</scope>
    <source>
        <strain evidence="2">cv. Chardonnay</strain>
        <tissue evidence="1">Leaf</tissue>
    </source>
</reference>
<proteinExistence type="predicted"/>
<dbReference type="AlphaFoldDB" id="A0A438DHS5"/>
<accession>A0A438DHS5</accession>
<name>A0A438DHS5_VITVI</name>
<protein>
    <submittedName>
        <fullName evidence="1">Uncharacterized protein</fullName>
    </submittedName>
</protein>
<dbReference type="Proteomes" id="UP000288805">
    <property type="component" value="Unassembled WGS sequence"/>
</dbReference>
<organism evidence="1 2">
    <name type="scientific">Vitis vinifera</name>
    <name type="common">Grape</name>
    <dbReference type="NCBI Taxonomy" id="29760"/>
    <lineage>
        <taxon>Eukaryota</taxon>
        <taxon>Viridiplantae</taxon>
        <taxon>Streptophyta</taxon>
        <taxon>Embryophyta</taxon>
        <taxon>Tracheophyta</taxon>
        <taxon>Spermatophyta</taxon>
        <taxon>Magnoliopsida</taxon>
        <taxon>eudicotyledons</taxon>
        <taxon>Gunneridae</taxon>
        <taxon>Pentapetalae</taxon>
        <taxon>rosids</taxon>
        <taxon>Vitales</taxon>
        <taxon>Vitaceae</taxon>
        <taxon>Viteae</taxon>
        <taxon>Vitis</taxon>
    </lineage>
</organism>
<gene>
    <name evidence="1" type="ORF">CK203_079870</name>
</gene>
<dbReference type="EMBL" id="QGNW01001615">
    <property type="protein sequence ID" value="RVW35020.1"/>
    <property type="molecule type" value="Genomic_DNA"/>
</dbReference>
<evidence type="ECO:0000313" key="1">
    <source>
        <dbReference type="EMBL" id="RVW35020.1"/>
    </source>
</evidence>
<evidence type="ECO:0000313" key="2">
    <source>
        <dbReference type="Proteomes" id="UP000288805"/>
    </source>
</evidence>
<comment type="caution">
    <text evidence="1">The sequence shown here is derived from an EMBL/GenBank/DDBJ whole genome shotgun (WGS) entry which is preliminary data.</text>
</comment>